<gene>
    <name evidence="6" type="ORF">BLNAU_12532</name>
</gene>
<reference evidence="6 7" key="1">
    <citation type="journal article" date="2022" name="bioRxiv">
        <title>Genomics of Preaxostyla Flagellates Illuminates Evolutionary Transitions and the Path Towards Mitochondrial Loss.</title>
        <authorList>
            <person name="Novak L.V.F."/>
            <person name="Treitli S.C."/>
            <person name="Pyrih J."/>
            <person name="Halakuc P."/>
            <person name="Pipaliya S.V."/>
            <person name="Vacek V."/>
            <person name="Brzon O."/>
            <person name="Soukal P."/>
            <person name="Eme L."/>
            <person name="Dacks J.B."/>
            <person name="Karnkowska A."/>
            <person name="Elias M."/>
            <person name="Hampl V."/>
        </authorList>
    </citation>
    <scope>NUCLEOTIDE SEQUENCE [LARGE SCALE GENOMIC DNA]</scope>
    <source>
        <strain evidence="6">NAU3</strain>
        <tissue evidence="6">Gut</tissue>
    </source>
</reference>
<accession>A0ABQ9XJF6</accession>
<comment type="caution">
    <text evidence="6">The sequence shown here is derived from an EMBL/GenBank/DDBJ whole genome shotgun (WGS) entry which is preliminary data.</text>
</comment>
<keyword evidence="3" id="KW-1133">Transmembrane helix</keyword>
<organism evidence="6 7">
    <name type="scientific">Blattamonas nauphoetae</name>
    <dbReference type="NCBI Taxonomy" id="2049346"/>
    <lineage>
        <taxon>Eukaryota</taxon>
        <taxon>Metamonada</taxon>
        <taxon>Preaxostyla</taxon>
        <taxon>Oxymonadida</taxon>
        <taxon>Blattamonas</taxon>
    </lineage>
</organism>
<dbReference type="InterPro" id="IPR036388">
    <property type="entry name" value="WH-like_DNA-bd_sf"/>
</dbReference>
<feature type="region of interest" description="Disordered" evidence="5">
    <location>
        <begin position="12"/>
        <end position="195"/>
    </location>
</feature>
<evidence type="ECO:0000256" key="5">
    <source>
        <dbReference type="SAM" id="MobiDB-lite"/>
    </source>
</evidence>
<evidence type="ECO:0000313" key="7">
    <source>
        <dbReference type="Proteomes" id="UP001281761"/>
    </source>
</evidence>
<dbReference type="EMBL" id="JARBJD010000102">
    <property type="protein sequence ID" value="KAK2952566.1"/>
    <property type="molecule type" value="Genomic_DNA"/>
</dbReference>
<proteinExistence type="predicted"/>
<dbReference type="PANTHER" id="PTHR48176">
    <property type="entry name" value="DDRGK DOMAIN-CONTAINING PROTEIN 1"/>
    <property type="match status" value="1"/>
</dbReference>
<comment type="subcellular location">
    <subcellularLocation>
        <location evidence="1">Membrane</location>
        <topology evidence="1">Single-pass membrane protein</topology>
    </subcellularLocation>
</comment>
<dbReference type="Pfam" id="PF09756">
    <property type="entry name" value="DDRGK"/>
    <property type="match status" value="1"/>
</dbReference>
<feature type="compositionally biased region" description="Basic residues" evidence="5">
    <location>
        <begin position="82"/>
        <end position="93"/>
    </location>
</feature>
<feature type="compositionally biased region" description="Polar residues" evidence="5">
    <location>
        <begin position="555"/>
        <end position="587"/>
    </location>
</feature>
<feature type="region of interest" description="Disordered" evidence="5">
    <location>
        <begin position="527"/>
        <end position="602"/>
    </location>
</feature>
<keyword evidence="4" id="KW-0472">Membrane</keyword>
<evidence type="ECO:0000256" key="3">
    <source>
        <dbReference type="ARBA" id="ARBA00022989"/>
    </source>
</evidence>
<dbReference type="Gene3D" id="1.10.10.10">
    <property type="entry name" value="Winged helix-like DNA-binding domain superfamily/Winged helix DNA-binding domain"/>
    <property type="match status" value="1"/>
</dbReference>
<feature type="compositionally biased region" description="Basic residues" evidence="5">
    <location>
        <begin position="47"/>
        <end position="57"/>
    </location>
</feature>
<evidence type="ECO:0000256" key="1">
    <source>
        <dbReference type="ARBA" id="ARBA00004167"/>
    </source>
</evidence>
<evidence type="ECO:0000313" key="6">
    <source>
        <dbReference type="EMBL" id="KAK2952566.1"/>
    </source>
</evidence>
<sequence length="602" mass="69788">MGFFDAIIAFITCRKRNTTKDSDDDESDSDRRSVDSSSQSEQPEQKKPKKQRKKKTRHQIEQETQIAEMIMEGRNEGARRGPGGRRGARVQRPHVHDEQDHSDSDEHIEEPVQRPNQGQRIGAKKIKKMEQKQQKQQDAAERRAMIEEQKRLRQEQIEAEDEERRRIQEEEKRKEEERQRRIREEREREQREYEKSKQFITLIEEDFDAPDSSGAGMSSGIVTQFVDFIKRKRMVSMESVATEFGLTTPEALNRIQSLQEMGTLPGVLDDRGRFFYISVDELKDIAKEVKRRGRVSIADLTVFINPEQYHRTLQSSTCKVVGLLHDFDQVNSCVILHHCHDPKQYPINKNLTIYHLADAFGPHIPKILKELSAQLWTKYPVSVTGYLSKTQVNKPPAFSHQIYDSFVLTVSFFVLDKSNEQVIVHIMNGSEHLINLLGIQPRRPKMVEIQTLHLTELENRRHVQLVQVLNVHQELKQKKKRIPPIKPRNEDCFQVNMRYNSAPHSAPNEFFRASTSLFPERNAIPSSPFKTEFHHHRDIRPPQPKQLTTPLPSYLQGSISTSSPLISHQNHPYTSPPISSQNTTQETLPDLTDLTVGYESPQ</sequence>
<protein>
    <submittedName>
        <fullName evidence="6">DDRGK domain-containing protein 1</fullName>
    </submittedName>
</protein>
<evidence type="ECO:0000256" key="4">
    <source>
        <dbReference type="ARBA" id="ARBA00023136"/>
    </source>
</evidence>
<dbReference type="PANTHER" id="PTHR48176:SF1">
    <property type="entry name" value="DDRGK DOMAIN-CONTAINING PROTEIN 1"/>
    <property type="match status" value="1"/>
</dbReference>
<dbReference type="SUPFAM" id="SSF46785">
    <property type="entry name" value="Winged helix' DNA-binding domain"/>
    <property type="match status" value="1"/>
</dbReference>
<dbReference type="SMART" id="SM01128">
    <property type="entry name" value="DDRGK"/>
    <property type="match status" value="1"/>
</dbReference>
<dbReference type="Proteomes" id="UP001281761">
    <property type="component" value="Unassembled WGS sequence"/>
</dbReference>
<keyword evidence="2" id="KW-0812">Transmembrane</keyword>
<name>A0ABQ9XJF6_9EUKA</name>
<dbReference type="InterPro" id="IPR036390">
    <property type="entry name" value="WH_DNA-bd_sf"/>
</dbReference>
<keyword evidence="7" id="KW-1185">Reference proteome</keyword>
<feature type="compositionally biased region" description="Basic and acidic residues" evidence="5">
    <location>
        <begin position="128"/>
        <end position="195"/>
    </location>
</feature>
<dbReference type="InterPro" id="IPR019153">
    <property type="entry name" value="DDRGK_dom-contain"/>
</dbReference>
<feature type="compositionally biased region" description="Basic and acidic residues" evidence="5">
    <location>
        <begin position="94"/>
        <end position="112"/>
    </location>
</feature>
<evidence type="ECO:0000256" key="2">
    <source>
        <dbReference type="ARBA" id="ARBA00022692"/>
    </source>
</evidence>
<dbReference type="InterPro" id="IPR050899">
    <property type="entry name" value="DDRGK_domain-containing"/>
</dbReference>